<evidence type="ECO:0000259" key="12">
    <source>
        <dbReference type="Pfam" id="PF00135"/>
    </source>
</evidence>
<feature type="active site" description="Charge relay system" evidence="9">
    <location>
        <position position="552"/>
    </location>
</feature>
<proteinExistence type="inferred from homology"/>
<dbReference type="InterPro" id="IPR050654">
    <property type="entry name" value="AChE-related_enzymes"/>
</dbReference>
<keyword evidence="14" id="KW-1185">Reference proteome</keyword>
<dbReference type="PRINTS" id="PR00878">
    <property type="entry name" value="CHOLNESTRASE"/>
</dbReference>
<keyword evidence="3 10" id="KW-0378">Hydrolase</keyword>
<dbReference type="AlphaFoldDB" id="A0A7M7J1C9"/>
<dbReference type="KEGG" id="vde:111243720"/>
<evidence type="ECO:0000313" key="14">
    <source>
        <dbReference type="Proteomes" id="UP000594260"/>
    </source>
</evidence>
<dbReference type="PROSITE" id="PS00122">
    <property type="entry name" value="CARBOXYLESTERASE_B_1"/>
    <property type="match status" value="1"/>
</dbReference>
<dbReference type="GO" id="GO:0006581">
    <property type="term" value="P:acetylcholine catabolic process"/>
    <property type="evidence" value="ECO:0007669"/>
    <property type="project" value="TreeGrafter"/>
</dbReference>
<dbReference type="ESTHER" id="varde-VdAChE1">
    <property type="family name" value="ACHE"/>
</dbReference>
<evidence type="ECO:0000256" key="3">
    <source>
        <dbReference type="ARBA" id="ARBA00022801"/>
    </source>
</evidence>
<organism evidence="13 14">
    <name type="scientific">Varroa destructor</name>
    <name type="common">Honeybee mite</name>
    <dbReference type="NCBI Taxonomy" id="109461"/>
    <lineage>
        <taxon>Eukaryota</taxon>
        <taxon>Metazoa</taxon>
        <taxon>Ecdysozoa</taxon>
        <taxon>Arthropoda</taxon>
        <taxon>Chelicerata</taxon>
        <taxon>Arachnida</taxon>
        <taxon>Acari</taxon>
        <taxon>Parasitiformes</taxon>
        <taxon>Mesostigmata</taxon>
        <taxon>Gamasina</taxon>
        <taxon>Dermanyssoidea</taxon>
        <taxon>Varroidae</taxon>
        <taxon>Varroa</taxon>
    </lineage>
</organism>
<keyword evidence="2" id="KW-0719">Serine esterase</keyword>
<dbReference type="CDD" id="cd00312">
    <property type="entry name" value="Esterase_lipase"/>
    <property type="match status" value="1"/>
</dbReference>
<dbReference type="Proteomes" id="UP000594260">
    <property type="component" value="Unplaced"/>
</dbReference>
<dbReference type="FunCoup" id="A0A7M7J1C9">
    <property type="interactions" value="45"/>
</dbReference>
<evidence type="ECO:0000256" key="4">
    <source>
        <dbReference type="ARBA" id="ARBA00022867"/>
    </source>
</evidence>
<keyword evidence="6" id="KW-0325">Glycoprotein</keyword>
<evidence type="ECO:0000256" key="8">
    <source>
        <dbReference type="ARBA" id="ARBA00048484"/>
    </source>
</evidence>
<dbReference type="InterPro" id="IPR002018">
    <property type="entry name" value="CarbesteraseB"/>
</dbReference>
<dbReference type="InterPro" id="IPR019826">
    <property type="entry name" value="Carboxylesterase_B_AS"/>
</dbReference>
<evidence type="ECO:0000256" key="5">
    <source>
        <dbReference type="ARBA" id="ARBA00023157"/>
    </source>
</evidence>
<sequence>MRRQQRGAEGGGIAARWITGLRRVVRQSDMSAAKGPFRLFGLPGLRDLRTLMLINWGRSHRTRSAHHAKVTTLLQAAVFFQVALLFGVLVGQADARAAPSLTHHHRHRTTGGMPAHGDPLFVHTTKGPIRGVTLQAANGKLVDAFLGIPYAKPPIGKLRFRHPVPMDPWEKPLNCSERPPTCVQVLDTYFEDFEGSTMWNANTNMSEDCLNMLVWVPRPRPTNAAVLLWVYGGGFYSGTATLDVYDGRILASEENVIVVSFNYRVGSLGFLYLDHTDAPGNAGLMDQVMALRWVQDNIHLFGGNPNNVTIFGESAGAVSVAFHLLSPLSRDLFSQAVLQSGGATAPWGYHDRQTAMTNGYKLAQEVKCPSDDVDATVKCLRQQDPDLLVQSEIFATGVVDFSFIPVVDGAFLTERPEDSMNSGNFKKCRILLGSNRDEGTFFIIYYLTHLFKRDENVYLTREDFVEAVTALSPIASQVVNEAIIFEYTDWLNPDDPIKNRDAVDKIVGDYHFTCPVVDMAHYYSSAGLDVYMYYFVHRSSQNKWPEWMGVIHADEIAYIFGEPLNQTWSYRQDEQQFSKRIMRYWANFARMGNPSLNPDGNWEKTYWPAHTAFGKEFLILDVNSTQVGYGHRAKYCAFWKNYLPNLIALSNNSSKTDLDCDGTNASTRGTTSPGGLLLVLPLLTFRVLLA</sequence>
<evidence type="ECO:0000256" key="2">
    <source>
        <dbReference type="ARBA" id="ARBA00022487"/>
    </source>
</evidence>
<dbReference type="PANTHER" id="PTHR43918">
    <property type="entry name" value="ACETYLCHOLINESTERASE"/>
    <property type="match status" value="1"/>
</dbReference>
<dbReference type="PANTHER" id="PTHR43918:SF12">
    <property type="entry name" value="ACETYLCHOLINESTERASE 1"/>
    <property type="match status" value="1"/>
</dbReference>
<feature type="domain" description="Carboxylesterase type B" evidence="12">
    <location>
        <begin position="120"/>
        <end position="639"/>
    </location>
</feature>
<dbReference type="FunFam" id="3.40.50.1820:FF:000029">
    <property type="entry name" value="Acetylcholinesterase"/>
    <property type="match status" value="1"/>
</dbReference>
<evidence type="ECO:0000256" key="10">
    <source>
        <dbReference type="RuleBase" id="RU361235"/>
    </source>
</evidence>
<keyword evidence="11" id="KW-0812">Transmembrane</keyword>
<dbReference type="InterPro" id="IPR029058">
    <property type="entry name" value="AB_hydrolase_fold"/>
</dbReference>
<dbReference type="EC" id="3.1.1.-" evidence="10"/>
<dbReference type="Gene3D" id="3.40.50.1820">
    <property type="entry name" value="alpha/beta hydrolase"/>
    <property type="match status" value="1"/>
</dbReference>
<dbReference type="OMA" id="CDHLVAP"/>
<dbReference type="OrthoDB" id="9000293at2759"/>
<evidence type="ECO:0000256" key="1">
    <source>
        <dbReference type="ARBA" id="ARBA00005964"/>
    </source>
</evidence>
<protein>
    <recommendedName>
        <fullName evidence="10">Carboxylic ester hydrolase</fullName>
        <ecNumber evidence="10">3.1.1.-</ecNumber>
    </recommendedName>
</protein>
<accession>A0A7M7J1C9</accession>
<evidence type="ECO:0000256" key="11">
    <source>
        <dbReference type="SAM" id="Phobius"/>
    </source>
</evidence>
<evidence type="ECO:0000313" key="13">
    <source>
        <dbReference type="EnsemblMetazoa" id="XP_022645444"/>
    </source>
</evidence>
<evidence type="ECO:0000256" key="6">
    <source>
        <dbReference type="ARBA" id="ARBA00023180"/>
    </source>
</evidence>
<dbReference type="InParanoid" id="A0A7M7J1C9"/>
<dbReference type="GO" id="GO:0005886">
    <property type="term" value="C:plasma membrane"/>
    <property type="evidence" value="ECO:0007669"/>
    <property type="project" value="TreeGrafter"/>
</dbReference>
<comment type="catalytic activity">
    <reaction evidence="8">
        <text>acetylcholine + H2O = choline + acetate + H(+)</text>
        <dbReference type="Rhea" id="RHEA:17561"/>
        <dbReference type="ChEBI" id="CHEBI:15354"/>
        <dbReference type="ChEBI" id="CHEBI:15355"/>
        <dbReference type="ChEBI" id="CHEBI:15377"/>
        <dbReference type="ChEBI" id="CHEBI:15378"/>
        <dbReference type="ChEBI" id="CHEBI:30089"/>
        <dbReference type="EC" id="3.1.1.7"/>
    </reaction>
</comment>
<comment type="function">
    <text evidence="7">Rapidly hydrolyzes choline released into the synapse.</text>
</comment>
<dbReference type="EnsemblMetazoa" id="XM_022789709">
    <property type="protein sequence ID" value="XP_022645444"/>
    <property type="gene ID" value="LOC111243720"/>
</dbReference>
<dbReference type="GeneID" id="111243720"/>
<dbReference type="GO" id="GO:0003990">
    <property type="term" value="F:acetylcholinesterase activity"/>
    <property type="evidence" value="ECO:0007669"/>
    <property type="project" value="UniProtKB-EC"/>
</dbReference>
<comment type="similarity">
    <text evidence="1 10">Belongs to the type-B carboxylesterase/lipase family.</text>
</comment>
<feature type="active site" description="Acyl-ester intermediate" evidence="9">
    <location>
        <position position="314"/>
    </location>
</feature>
<keyword evidence="11" id="KW-1133">Transmembrane helix</keyword>
<evidence type="ECO:0000256" key="7">
    <source>
        <dbReference type="ARBA" id="ARBA00037263"/>
    </source>
</evidence>
<name>A0A7M7J1C9_VARDE</name>
<keyword evidence="5" id="KW-1015">Disulfide bond</keyword>
<dbReference type="GO" id="GO:0019695">
    <property type="term" value="P:choline metabolic process"/>
    <property type="evidence" value="ECO:0007669"/>
    <property type="project" value="TreeGrafter"/>
</dbReference>
<keyword evidence="11" id="KW-0472">Membrane</keyword>
<evidence type="ECO:0000256" key="9">
    <source>
        <dbReference type="PIRSR" id="PIRSR600997-1"/>
    </source>
</evidence>
<dbReference type="RefSeq" id="XP_022645444.1">
    <property type="nucleotide sequence ID" value="XM_022789709.1"/>
</dbReference>
<dbReference type="GO" id="GO:0005615">
    <property type="term" value="C:extracellular space"/>
    <property type="evidence" value="ECO:0007669"/>
    <property type="project" value="TreeGrafter"/>
</dbReference>
<reference evidence="13" key="1">
    <citation type="submission" date="2021-01" db="UniProtKB">
        <authorList>
            <consortium name="EnsemblMetazoa"/>
        </authorList>
    </citation>
    <scope>IDENTIFICATION</scope>
</reference>
<dbReference type="Pfam" id="PF00135">
    <property type="entry name" value="COesterase"/>
    <property type="match status" value="1"/>
</dbReference>
<feature type="transmembrane region" description="Helical" evidence="11">
    <location>
        <begin position="70"/>
        <end position="90"/>
    </location>
</feature>
<feature type="active site" description="Charge relay system" evidence="9">
    <location>
        <position position="438"/>
    </location>
</feature>
<dbReference type="SMR" id="A0A7M7J1C9"/>
<dbReference type="InterPro" id="IPR000997">
    <property type="entry name" value="Cholinesterase"/>
</dbReference>
<keyword evidence="4" id="KW-0531">Neurotransmitter degradation</keyword>
<dbReference type="SUPFAM" id="SSF53474">
    <property type="entry name" value="alpha/beta-Hydrolases"/>
    <property type="match status" value="1"/>
</dbReference>